<evidence type="ECO:0000313" key="3">
    <source>
        <dbReference type="EMBL" id="MCT7397701.1"/>
    </source>
</evidence>
<feature type="domain" description="Bacterial Ig" evidence="2">
    <location>
        <begin position="311"/>
        <end position="388"/>
    </location>
</feature>
<feature type="signal peptide" evidence="1">
    <location>
        <begin position="1"/>
        <end position="30"/>
    </location>
</feature>
<keyword evidence="1" id="KW-0732">Signal</keyword>
<protein>
    <submittedName>
        <fullName evidence="3">Ig-like domain-containing protein</fullName>
    </submittedName>
</protein>
<comment type="caution">
    <text evidence="3">The sequence shown here is derived from an EMBL/GenBank/DDBJ whole genome shotgun (WGS) entry which is preliminary data.</text>
</comment>
<feature type="chain" id="PRO_5045602922" evidence="1">
    <location>
        <begin position="31"/>
        <end position="472"/>
    </location>
</feature>
<organism evidence="3 4">
    <name type="scientific">Eubacterium album</name>
    <dbReference type="NCBI Taxonomy" id="2978477"/>
    <lineage>
        <taxon>Bacteria</taxon>
        <taxon>Bacillati</taxon>
        <taxon>Bacillota</taxon>
        <taxon>Clostridia</taxon>
        <taxon>Eubacteriales</taxon>
        <taxon>Eubacteriaceae</taxon>
        <taxon>Eubacterium</taxon>
    </lineage>
</organism>
<name>A0ABT2LWN0_9FIRM</name>
<evidence type="ECO:0000313" key="4">
    <source>
        <dbReference type="Proteomes" id="UP001431199"/>
    </source>
</evidence>
<dbReference type="Pfam" id="PF17936">
    <property type="entry name" value="Big_6"/>
    <property type="match status" value="1"/>
</dbReference>
<dbReference type="Gene3D" id="2.60.40.10">
    <property type="entry name" value="Immunoglobulins"/>
    <property type="match status" value="1"/>
</dbReference>
<dbReference type="Gene3D" id="2.60.120.380">
    <property type="match status" value="1"/>
</dbReference>
<dbReference type="InterPro" id="IPR013783">
    <property type="entry name" value="Ig-like_fold"/>
</dbReference>
<sequence length="472" mass="52115">MKKKLIATFVAAALAITGAFSFSLECDVYAAQIAEGVGNVNPIYVNDITNVPKEGTGDYTTISWLPAELTKMYSFSLTKTSYVRIDAMSDMGKQVLMNKEGYVNMRVDYNGTPVNCDNVTSSTLSTYSVSHRYLVLEPGNYNIYMSREDDDTANTQSGTTKLRVYAKEIVRSYPTGGDLLSNAVSIPERTVVKGTLSATTRNQWYMFSVKKESKINIDFMQENDFEGNIKARSAGVTLYSADGNTVMATVQTFGIYGQTYSNSVIVPAGTYYFRITGDYKTSSNSLRELNPGAYSVTNLSYTIGNADNIPPKVPEVDSKRAGTTKITGTGEENARVFVEVNGKKYEGTVASNGHFEIYVGEFLKVGDAVKVYLQDEAGNKSDLKEFKVAGHLIARPKLTTCRKGLRYIKGSCSKKKATITVKVGNVYRFAKSSNFGIFKVKLKTRLKKGQKIKVMVTDKYGNKSKWRTVKVK</sequence>
<dbReference type="Proteomes" id="UP001431199">
    <property type="component" value="Unassembled WGS sequence"/>
</dbReference>
<accession>A0ABT2LWN0</accession>
<evidence type="ECO:0000256" key="1">
    <source>
        <dbReference type="SAM" id="SignalP"/>
    </source>
</evidence>
<gene>
    <name evidence="3" type="ORF">N5B56_01200</name>
</gene>
<dbReference type="EMBL" id="JAODBU010000002">
    <property type="protein sequence ID" value="MCT7397701.1"/>
    <property type="molecule type" value="Genomic_DNA"/>
</dbReference>
<dbReference type="NCBIfam" id="NF033510">
    <property type="entry name" value="Ca_tandemer"/>
    <property type="match status" value="1"/>
</dbReference>
<evidence type="ECO:0000259" key="2">
    <source>
        <dbReference type="Pfam" id="PF17936"/>
    </source>
</evidence>
<keyword evidence="4" id="KW-1185">Reference proteome</keyword>
<dbReference type="InterPro" id="IPR041498">
    <property type="entry name" value="Big_6"/>
</dbReference>
<reference evidence="3" key="1">
    <citation type="submission" date="2022-09" db="EMBL/GenBank/DDBJ databases">
        <title>Eubacterium sp. LFL-14 isolated from human feces.</title>
        <authorList>
            <person name="Liu F."/>
        </authorList>
    </citation>
    <scope>NUCLEOTIDE SEQUENCE</scope>
    <source>
        <strain evidence="3">LFL-14</strain>
    </source>
</reference>
<proteinExistence type="predicted"/>
<dbReference type="SUPFAM" id="SSF89260">
    <property type="entry name" value="Collagen-binding domain"/>
    <property type="match status" value="1"/>
</dbReference>
<dbReference type="RefSeq" id="WP_260978138.1">
    <property type="nucleotide sequence ID" value="NZ_JAODBU010000002.1"/>
</dbReference>